<proteinExistence type="predicted"/>
<name>A0A1I8BEL1_MELHA</name>
<feature type="compositionally biased region" description="Basic and acidic residues" evidence="1">
    <location>
        <begin position="76"/>
        <end position="124"/>
    </location>
</feature>
<sequence length="124" mass="14707">MCACWTADPRMRLDFAAIRQQLALQLETVSDEYSYLKLDASKDYYNVSYGELKEQGGEEEVEEGENDEIVEEDNIEEIKNEENIGNEENREVREEVKSRRRKKSEEDEERRNGRINSEHETRKN</sequence>
<evidence type="ECO:0000313" key="2">
    <source>
        <dbReference type="Proteomes" id="UP000095281"/>
    </source>
</evidence>
<protein>
    <submittedName>
        <fullName evidence="3">Pkinase_Tyr domain-containing protein</fullName>
    </submittedName>
</protein>
<accession>A0A1I8BEL1</accession>
<dbReference type="Proteomes" id="UP000095281">
    <property type="component" value="Unplaced"/>
</dbReference>
<keyword evidence="2" id="KW-1185">Reference proteome</keyword>
<feature type="region of interest" description="Disordered" evidence="1">
    <location>
        <begin position="53"/>
        <end position="124"/>
    </location>
</feature>
<dbReference type="WBParaSite" id="MhA1_Contig210.frz3.gene26">
    <property type="protein sequence ID" value="MhA1_Contig210.frz3.gene26"/>
    <property type="gene ID" value="MhA1_Contig210.frz3.gene26"/>
</dbReference>
<organism evidence="2 3">
    <name type="scientific">Meloidogyne hapla</name>
    <name type="common">Root-knot nematode worm</name>
    <dbReference type="NCBI Taxonomy" id="6305"/>
    <lineage>
        <taxon>Eukaryota</taxon>
        <taxon>Metazoa</taxon>
        <taxon>Ecdysozoa</taxon>
        <taxon>Nematoda</taxon>
        <taxon>Chromadorea</taxon>
        <taxon>Rhabditida</taxon>
        <taxon>Tylenchina</taxon>
        <taxon>Tylenchomorpha</taxon>
        <taxon>Tylenchoidea</taxon>
        <taxon>Meloidogynidae</taxon>
        <taxon>Meloidogyninae</taxon>
        <taxon>Meloidogyne</taxon>
    </lineage>
</organism>
<reference evidence="3" key="1">
    <citation type="submission" date="2016-11" db="UniProtKB">
        <authorList>
            <consortium name="WormBaseParasite"/>
        </authorList>
    </citation>
    <scope>IDENTIFICATION</scope>
</reference>
<evidence type="ECO:0000256" key="1">
    <source>
        <dbReference type="SAM" id="MobiDB-lite"/>
    </source>
</evidence>
<feature type="compositionally biased region" description="Acidic residues" evidence="1">
    <location>
        <begin position="57"/>
        <end position="75"/>
    </location>
</feature>
<dbReference type="AlphaFoldDB" id="A0A1I8BEL1"/>
<evidence type="ECO:0000313" key="3">
    <source>
        <dbReference type="WBParaSite" id="MhA1_Contig210.frz3.gene26"/>
    </source>
</evidence>